<evidence type="ECO:0000313" key="4">
    <source>
        <dbReference type="EMBL" id="BAV34111.1"/>
    </source>
</evidence>
<dbReference type="KEGG" id="slim:SCL_1813"/>
<dbReference type="OrthoDB" id="9775724at2"/>
<evidence type="ECO:0000256" key="1">
    <source>
        <dbReference type="ARBA" id="ARBA00022741"/>
    </source>
</evidence>
<dbReference type="PANTHER" id="PTHR32309:SF31">
    <property type="entry name" value="CAPSULAR EXOPOLYSACCHARIDE FAMILY"/>
    <property type="match status" value="1"/>
</dbReference>
<dbReference type="InterPro" id="IPR050445">
    <property type="entry name" value="Bact_polysacc_biosynth/exp"/>
</dbReference>
<dbReference type="Proteomes" id="UP000243180">
    <property type="component" value="Chromosome"/>
</dbReference>
<dbReference type="GO" id="GO:0005524">
    <property type="term" value="F:ATP binding"/>
    <property type="evidence" value="ECO:0007669"/>
    <property type="project" value="UniProtKB-KW"/>
</dbReference>
<dbReference type="NCBIfam" id="TIGR01007">
    <property type="entry name" value="eps_fam"/>
    <property type="match status" value="1"/>
</dbReference>
<dbReference type="EMBL" id="AP014879">
    <property type="protein sequence ID" value="BAV34111.1"/>
    <property type="molecule type" value="Genomic_DNA"/>
</dbReference>
<keyword evidence="2" id="KW-0067">ATP-binding</keyword>
<dbReference type="AlphaFoldDB" id="A0A1B4XH27"/>
<dbReference type="PANTHER" id="PTHR32309">
    <property type="entry name" value="TYROSINE-PROTEIN KINASE"/>
    <property type="match status" value="1"/>
</dbReference>
<accession>A0A1B4XH27</accession>
<keyword evidence="5" id="KW-1185">Reference proteome</keyword>
<organism evidence="4 5">
    <name type="scientific">Sulfuricaulis limicola</name>
    <dbReference type="NCBI Taxonomy" id="1620215"/>
    <lineage>
        <taxon>Bacteria</taxon>
        <taxon>Pseudomonadati</taxon>
        <taxon>Pseudomonadota</taxon>
        <taxon>Gammaproteobacteria</taxon>
        <taxon>Acidiferrobacterales</taxon>
        <taxon>Acidiferrobacteraceae</taxon>
        <taxon>Sulfuricaulis</taxon>
    </lineage>
</organism>
<evidence type="ECO:0000256" key="2">
    <source>
        <dbReference type="ARBA" id="ARBA00022840"/>
    </source>
</evidence>
<gene>
    <name evidence="4" type="ORF">SCL_1813</name>
</gene>
<dbReference type="InParanoid" id="A0A1B4XH27"/>
<dbReference type="RefSeq" id="WP_096360897.1">
    <property type="nucleotide sequence ID" value="NZ_AP014879.1"/>
</dbReference>
<dbReference type="SUPFAM" id="SSF52540">
    <property type="entry name" value="P-loop containing nucleoside triphosphate hydrolases"/>
    <property type="match status" value="1"/>
</dbReference>
<feature type="region of interest" description="Disordered" evidence="3">
    <location>
        <begin position="1"/>
        <end position="31"/>
    </location>
</feature>
<name>A0A1B4XH27_9GAMM</name>
<evidence type="ECO:0000313" key="5">
    <source>
        <dbReference type="Proteomes" id="UP000243180"/>
    </source>
</evidence>
<proteinExistence type="predicted"/>
<dbReference type="InterPro" id="IPR005702">
    <property type="entry name" value="Wzc-like_C"/>
</dbReference>
<protein>
    <submittedName>
        <fullName evidence="4">Chain-length determining protein</fullName>
    </submittedName>
</protein>
<reference evidence="4 5" key="1">
    <citation type="submission" date="2015-05" db="EMBL/GenBank/DDBJ databases">
        <title>Complete genome sequence of a sulfur-oxidizing gammaproteobacterium strain HA5.</title>
        <authorList>
            <person name="Miura A."/>
            <person name="Kojima H."/>
            <person name="Fukui M."/>
        </authorList>
    </citation>
    <scope>NUCLEOTIDE SEQUENCE [LARGE SCALE GENOMIC DNA]</scope>
    <source>
        <strain evidence="4 5">HA5</strain>
    </source>
</reference>
<dbReference type="InterPro" id="IPR027417">
    <property type="entry name" value="P-loop_NTPase"/>
</dbReference>
<dbReference type="CDD" id="cd05387">
    <property type="entry name" value="BY-kinase"/>
    <property type="match status" value="1"/>
</dbReference>
<sequence length="246" mass="27051">MNIKTASHGAVDTKHASHGGADQASRSRSEITQIESMVEPSDRLIVAHDPYDPRYEKIRALRTELLLRRESVDRADIVALLSPCPGEGRSLLAAELAISFAQMGRPTLLVDADLRHPQQHLFFGTDNRQGLSQAIEYGTKPQLHAVRGLPRMSVLTAGEVPANPLELLSSSAFASMIEDWRDNFEFVVIDTAPVMHFSDGLAVASLVGRVLALSRAHHTPYKDMQDMLRRLAATRSLILGAVISHF</sequence>
<dbReference type="Gene3D" id="3.40.50.300">
    <property type="entry name" value="P-loop containing nucleotide triphosphate hydrolases"/>
    <property type="match status" value="1"/>
</dbReference>
<evidence type="ECO:0000256" key="3">
    <source>
        <dbReference type="SAM" id="MobiDB-lite"/>
    </source>
</evidence>
<keyword evidence="1" id="KW-0547">Nucleotide-binding</keyword>